<feature type="region of interest" description="Disordered" evidence="17">
    <location>
        <begin position="171"/>
        <end position="218"/>
    </location>
</feature>
<evidence type="ECO:0000256" key="10">
    <source>
        <dbReference type="ARBA" id="ARBA00023163"/>
    </source>
</evidence>
<keyword evidence="5" id="KW-0732">Signal</keyword>
<evidence type="ECO:0000256" key="9">
    <source>
        <dbReference type="ARBA" id="ARBA00023136"/>
    </source>
</evidence>
<keyword evidence="10" id="KW-0804">Transcription</keyword>
<evidence type="ECO:0000256" key="14">
    <source>
        <dbReference type="ARBA" id="ARBA00035708"/>
    </source>
</evidence>
<evidence type="ECO:0000256" key="15">
    <source>
        <dbReference type="ARBA" id="ARBA00035715"/>
    </source>
</evidence>
<evidence type="ECO:0000256" key="11">
    <source>
        <dbReference type="ARBA" id="ARBA00023228"/>
    </source>
</evidence>
<keyword evidence="9 18" id="KW-0472">Membrane</keyword>
<comment type="similarity">
    <text evidence="3">Belongs to the VOPP1/ECOP family.</text>
</comment>
<keyword evidence="20" id="KW-1185">Reference proteome</keyword>
<dbReference type="EMBL" id="CP111012">
    <property type="protein sequence ID" value="WAQ94591.1"/>
    <property type="molecule type" value="Genomic_DNA"/>
</dbReference>
<feature type="compositionally biased region" description="Pro residues" evidence="17">
    <location>
        <begin position="180"/>
        <end position="195"/>
    </location>
</feature>
<evidence type="ECO:0000256" key="5">
    <source>
        <dbReference type="ARBA" id="ARBA00022729"/>
    </source>
</evidence>
<proteinExistence type="inferred from homology"/>
<evidence type="ECO:0000256" key="4">
    <source>
        <dbReference type="ARBA" id="ARBA00022692"/>
    </source>
</evidence>
<gene>
    <name evidence="19" type="ORF">MAR_007062</name>
</gene>
<feature type="region of interest" description="Disordered" evidence="17">
    <location>
        <begin position="107"/>
        <end position="133"/>
    </location>
</feature>
<evidence type="ECO:0000256" key="2">
    <source>
        <dbReference type="ARBA" id="ARBA00004656"/>
    </source>
</evidence>
<evidence type="ECO:0000256" key="18">
    <source>
        <dbReference type="SAM" id="Phobius"/>
    </source>
</evidence>
<evidence type="ECO:0000256" key="6">
    <source>
        <dbReference type="ARBA" id="ARBA00022753"/>
    </source>
</evidence>
<keyword evidence="8" id="KW-0805">Transcription regulation</keyword>
<name>A0ABY7DAA0_MYAAR</name>
<evidence type="ECO:0000256" key="12">
    <source>
        <dbReference type="ARBA" id="ARBA00023329"/>
    </source>
</evidence>
<dbReference type="PANTHER" id="PTHR14971">
    <property type="entry name" value="VESICULAR, OVEREXPRESSED IN CANCER, PROSURVIVAL PROTEIN 1"/>
    <property type="match status" value="1"/>
</dbReference>
<organism evidence="19 20">
    <name type="scientific">Mya arenaria</name>
    <name type="common">Soft-shell clam</name>
    <dbReference type="NCBI Taxonomy" id="6604"/>
    <lineage>
        <taxon>Eukaryota</taxon>
        <taxon>Metazoa</taxon>
        <taxon>Spiralia</taxon>
        <taxon>Lophotrochozoa</taxon>
        <taxon>Mollusca</taxon>
        <taxon>Bivalvia</taxon>
        <taxon>Autobranchia</taxon>
        <taxon>Heteroconchia</taxon>
        <taxon>Euheterodonta</taxon>
        <taxon>Imparidentia</taxon>
        <taxon>Neoheterodontei</taxon>
        <taxon>Myida</taxon>
        <taxon>Myoidea</taxon>
        <taxon>Myidae</taxon>
        <taxon>Mya</taxon>
    </lineage>
</organism>
<protein>
    <recommendedName>
        <fullName evidence="14">WW domain binding protein VOPP1</fullName>
    </recommendedName>
    <alternativeName>
        <fullName evidence="15">Vesicular, overexpressed in cancer, prosurvival protein 1</fullName>
    </alternativeName>
</protein>
<keyword evidence="4 18" id="KW-0812">Transmembrane</keyword>
<comment type="subcellular location">
    <subcellularLocation>
        <location evidence="1">Cytoplasmic vesicle membrane</location>
    </subcellularLocation>
    <subcellularLocation>
        <location evidence="16">Endomembrane system</location>
        <topology evidence="16">Single-pass type I membrane protein</topology>
    </subcellularLocation>
    <subcellularLocation>
        <location evidence="13">Late endosome membrane</location>
        <topology evidence="13">Single-pass membrane protein</topology>
    </subcellularLocation>
    <subcellularLocation>
        <location evidence="2">Lysosome membrane</location>
    </subcellularLocation>
</comment>
<sequence>MWGSPLPKLPSVNPRPIISIDANDQHYGLHLPEIPEFPDFTECKYCWYKSGFGKSSHFYCSAFQYCCGDKCCENIDEFYKLLCILVLILSAFVAFYWLRNHYGNNRSAQEQRSRSHRRSRSGRRYRQLTGDSVTSAPSVIIPDSVVTAPPPYMGDNTGCPHLGPPPYFLGSGSSINSQPRFPPPYSKIEKQPPPSYSSTVEIDVVDSNGAIHGKSEKK</sequence>
<evidence type="ECO:0000256" key="3">
    <source>
        <dbReference type="ARBA" id="ARBA00006655"/>
    </source>
</evidence>
<dbReference type="InterPro" id="IPR026229">
    <property type="entry name" value="VOPP1"/>
</dbReference>
<evidence type="ECO:0000256" key="7">
    <source>
        <dbReference type="ARBA" id="ARBA00022989"/>
    </source>
</evidence>
<keyword evidence="11" id="KW-0458">Lysosome</keyword>
<evidence type="ECO:0000256" key="13">
    <source>
        <dbReference type="ARBA" id="ARBA00035628"/>
    </source>
</evidence>
<keyword evidence="6" id="KW-0967">Endosome</keyword>
<keyword evidence="12" id="KW-0968">Cytoplasmic vesicle</keyword>
<evidence type="ECO:0000256" key="8">
    <source>
        <dbReference type="ARBA" id="ARBA00023015"/>
    </source>
</evidence>
<evidence type="ECO:0000256" key="16">
    <source>
        <dbReference type="ARBA" id="ARBA00046288"/>
    </source>
</evidence>
<accession>A0ABY7DAA0</accession>
<evidence type="ECO:0000313" key="20">
    <source>
        <dbReference type="Proteomes" id="UP001164746"/>
    </source>
</evidence>
<feature type="compositionally biased region" description="Basic residues" evidence="17">
    <location>
        <begin position="114"/>
        <end position="126"/>
    </location>
</feature>
<reference evidence="19" key="1">
    <citation type="submission" date="2022-11" db="EMBL/GenBank/DDBJ databases">
        <title>Centuries of genome instability and evolution in soft-shell clam transmissible cancer (bioRxiv).</title>
        <authorList>
            <person name="Hart S.F.M."/>
            <person name="Yonemitsu M.A."/>
            <person name="Giersch R.M."/>
            <person name="Beal B.F."/>
            <person name="Arriagada G."/>
            <person name="Davis B.W."/>
            <person name="Ostrander E.A."/>
            <person name="Goff S.P."/>
            <person name="Metzger M.J."/>
        </authorList>
    </citation>
    <scope>NUCLEOTIDE SEQUENCE</scope>
    <source>
        <strain evidence="19">MELC-2E11</strain>
        <tissue evidence="19">Siphon/mantle</tissue>
    </source>
</reference>
<evidence type="ECO:0000256" key="17">
    <source>
        <dbReference type="SAM" id="MobiDB-lite"/>
    </source>
</evidence>
<evidence type="ECO:0000256" key="1">
    <source>
        <dbReference type="ARBA" id="ARBA00004156"/>
    </source>
</evidence>
<dbReference type="Proteomes" id="UP001164746">
    <property type="component" value="Chromosome 1"/>
</dbReference>
<feature type="transmembrane region" description="Helical" evidence="18">
    <location>
        <begin position="78"/>
        <end position="98"/>
    </location>
</feature>
<dbReference type="PANTHER" id="PTHR14971:SF2">
    <property type="entry name" value="VESICULAR, OVEREXPRESSED IN CANCER, PROSURVIVAL PROTEIN 1"/>
    <property type="match status" value="1"/>
</dbReference>
<keyword evidence="7 18" id="KW-1133">Transmembrane helix</keyword>
<evidence type="ECO:0000313" key="19">
    <source>
        <dbReference type="EMBL" id="WAQ94591.1"/>
    </source>
</evidence>